<dbReference type="Proteomes" id="UP000504604">
    <property type="component" value="Linkage group LG6"/>
</dbReference>
<comment type="subcellular location">
    <subcellularLocation>
        <location evidence="9">Cell membrane</location>
        <topology evidence="9">Multi-pass membrane protein</topology>
    </subcellularLocation>
    <subcellularLocation>
        <location evidence="9">Early endosome</location>
    </subcellularLocation>
    <subcellularLocation>
        <location evidence="1">Membrane</location>
        <topology evidence="1">Multi-pass membrane protein</topology>
    </subcellularLocation>
</comment>
<dbReference type="PANTHER" id="PTHR12570">
    <property type="match status" value="1"/>
</dbReference>
<protein>
    <recommendedName>
        <fullName evidence="9">Probable magnesium transporter</fullName>
    </recommendedName>
</protein>
<dbReference type="SUPFAM" id="SSF103481">
    <property type="entry name" value="Multidrug resistance efflux transporter EmrE"/>
    <property type="match status" value="1"/>
</dbReference>
<accession>A0A6I9T7X3</accession>
<feature type="transmembrane region" description="Helical" evidence="9">
    <location>
        <begin position="148"/>
        <end position="168"/>
    </location>
</feature>
<evidence type="ECO:0000313" key="14">
    <source>
        <dbReference type="RefSeq" id="XP_020550091.1"/>
    </source>
</evidence>
<keyword evidence="4 9" id="KW-0812">Transmembrane</keyword>
<evidence type="ECO:0000313" key="12">
    <source>
        <dbReference type="RefSeq" id="XP_011080390.1"/>
    </source>
</evidence>
<evidence type="ECO:0000256" key="1">
    <source>
        <dbReference type="ARBA" id="ARBA00004141"/>
    </source>
</evidence>
<feature type="transmembrane region" description="Helical" evidence="9">
    <location>
        <begin position="12"/>
        <end position="32"/>
    </location>
</feature>
<feature type="transmembrane region" description="Helical" evidence="9">
    <location>
        <begin position="276"/>
        <end position="300"/>
    </location>
</feature>
<evidence type="ECO:0000256" key="5">
    <source>
        <dbReference type="ARBA" id="ARBA00022753"/>
    </source>
</evidence>
<dbReference type="RefSeq" id="XP_011080390.1">
    <property type="nucleotide sequence ID" value="XM_011082088.2"/>
</dbReference>
<dbReference type="RefSeq" id="XP_020550092.1">
    <property type="nucleotide sequence ID" value="XM_020694433.1"/>
</dbReference>
<evidence type="ECO:0000256" key="4">
    <source>
        <dbReference type="ARBA" id="ARBA00022692"/>
    </source>
</evidence>
<organism evidence="13">
    <name type="scientific">Sesamum indicum</name>
    <name type="common">Oriental sesame</name>
    <name type="synonym">Sesamum orientale</name>
    <dbReference type="NCBI Taxonomy" id="4182"/>
    <lineage>
        <taxon>Eukaryota</taxon>
        <taxon>Viridiplantae</taxon>
        <taxon>Streptophyta</taxon>
        <taxon>Embryophyta</taxon>
        <taxon>Tracheophyta</taxon>
        <taxon>Spermatophyta</taxon>
        <taxon>Magnoliopsida</taxon>
        <taxon>eudicotyledons</taxon>
        <taxon>Gunneridae</taxon>
        <taxon>Pentapetalae</taxon>
        <taxon>asterids</taxon>
        <taxon>lamiids</taxon>
        <taxon>Lamiales</taxon>
        <taxon>Pedaliaceae</taxon>
        <taxon>Sesamum</taxon>
    </lineage>
</organism>
<feature type="transmembrane region" description="Helical" evidence="9">
    <location>
        <begin position="251"/>
        <end position="269"/>
    </location>
</feature>
<keyword evidence="9" id="KW-0406">Ion transport</keyword>
<dbReference type="KEGG" id="sind:105163657"/>
<dbReference type="Pfam" id="PF05653">
    <property type="entry name" value="Mg_trans_NIPA"/>
    <property type="match status" value="2"/>
</dbReference>
<dbReference type="GO" id="GO:0015095">
    <property type="term" value="F:magnesium ion transmembrane transporter activity"/>
    <property type="evidence" value="ECO:0007669"/>
    <property type="project" value="UniProtKB-UniRule"/>
</dbReference>
<dbReference type="RefSeq" id="XP_011080389.1">
    <property type="nucleotide sequence ID" value="XM_011082087.2"/>
</dbReference>
<evidence type="ECO:0000313" key="13">
    <source>
        <dbReference type="RefSeq" id="XP_011080391.1"/>
    </source>
</evidence>
<dbReference type="GeneID" id="105163657"/>
<evidence type="ECO:0000256" key="2">
    <source>
        <dbReference type="ARBA" id="ARBA00007001"/>
    </source>
</evidence>
<dbReference type="OrthoDB" id="6428174at2759"/>
<keyword evidence="9" id="KW-0460">Magnesium</keyword>
<sequence length="386" mass="42513">MGISKDNLKGFILALLSSGFIGASFIIKKIGLRRAAAASGVRAGVGGYSYLMEPLWWLGMITMVIGEVANFVAYAFAPAVLVTPLGALSIIVSAVLAHFILNERLHQLGILGCIMCITGSIIIVIHAPQEQPISSVQEIWNMATQMAFLVYVGSVIVLVFILVFYFAPQCGHSNVLVFTGICSLIGSLSLVHFVLLEFVLNCLFRNLGPCILELCEAVPIFPFHLVMSVKALGTSLKLTIEGKNQLIYPETWFFMFFVATCVITQMNYLNKALDTFNTAIVSPIYYVLFTSLTILASVIMFKEWDDQSAGSIVSELCAFVIVLSGTILLHLTKDFDRSSSFRGNCTPLSPTLATRLCNGNGDFVQHDEHNEPCENEVYSRRQEWYT</sequence>
<evidence type="ECO:0000256" key="6">
    <source>
        <dbReference type="ARBA" id="ARBA00022989"/>
    </source>
</evidence>
<keyword evidence="9" id="KW-0813">Transport</keyword>
<proteinExistence type="inferred from homology"/>
<keyword evidence="7 9" id="KW-0472">Membrane</keyword>
<evidence type="ECO:0000256" key="8">
    <source>
        <dbReference type="ARBA" id="ARBA00025284"/>
    </source>
</evidence>
<name>A0A6I9T7X3_SESIN</name>
<evidence type="ECO:0000313" key="11">
    <source>
        <dbReference type="RefSeq" id="XP_011080389.1"/>
    </source>
</evidence>
<feature type="transmembrane region" description="Helical" evidence="9">
    <location>
        <begin position="108"/>
        <end position="128"/>
    </location>
</feature>
<feature type="transmembrane region" description="Helical" evidence="9">
    <location>
        <begin position="55"/>
        <end position="76"/>
    </location>
</feature>
<evidence type="ECO:0000256" key="9">
    <source>
        <dbReference type="RuleBase" id="RU363078"/>
    </source>
</evidence>
<keyword evidence="5 9" id="KW-0967">Endosome</keyword>
<comment type="subunit">
    <text evidence="3 9">Homodimer.</text>
</comment>
<keyword evidence="6 9" id="KW-1133">Transmembrane helix</keyword>
<dbReference type="PANTHER" id="PTHR12570:SF19">
    <property type="entry name" value="MAGNESIUM TRANSPORTER-RELATED"/>
    <property type="match status" value="1"/>
</dbReference>
<keyword evidence="9" id="KW-1003">Cell membrane</keyword>
<feature type="transmembrane region" description="Helical" evidence="9">
    <location>
        <begin position="175"/>
        <end position="195"/>
    </location>
</feature>
<evidence type="ECO:0000256" key="3">
    <source>
        <dbReference type="ARBA" id="ARBA00011738"/>
    </source>
</evidence>
<dbReference type="GO" id="GO:0005886">
    <property type="term" value="C:plasma membrane"/>
    <property type="evidence" value="ECO:0007669"/>
    <property type="project" value="UniProtKB-SubCell"/>
</dbReference>
<dbReference type="GO" id="GO:0005769">
    <property type="term" value="C:early endosome"/>
    <property type="evidence" value="ECO:0007669"/>
    <property type="project" value="UniProtKB-SubCell"/>
</dbReference>
<reference evidence="11 13" key="1">
    <citation type="submission" date="2022-04" db="UniProtKB">
        <authorList>
            <consortium name="RefSeq"/>
        </authorList>
    </citation>
    <scope>IDENTIFICATION</scope>
</reference>
<dbReference type="InterPro" id="IPR037185">
    <property type="entry name" value="EmrE-like"/>
</dbReference>
<evidence type="ECO:0000256" key="7">
    <source>
        <dbReference type="ARBA" id="ARBA00023136"/>
    </source>
</evidence>
<gene>
    <name evidence="11 12 13 14 15" type="primary">LOC105163657</name>
</gene>
<feature type="transmembrane region" description="Helical" evidence="9">
    <location>
        <begin position="312"/>
        <end position="332"/>
    </location>
</feature>
<keyword evidence="10" id="KW-1185">Reference proteome</keyword>
<dbReference type="InterPro" id="IPR008521">
    <property type="entry name" value="Mg_trans_NIPA"/>
</dbReference>
<dbReference type="AlphaFoldDB" id="A0A6I9T7X3"/>
<feature type="transmembrane region" description="Helical" evidence="9">
    <location>
        <begin position="82"/>
        <end position="101"/>
    </location>
</feature>
<evidence type="ECO:0000313" key="10">
    <source>
        <dbReference type="Proteomes" id="UP000504604"/>
    </source>
</evidence>
<comment type="function">
    <text evidence="8 9">Acts as a Mg(2+) transporter. Can also transport other divalent cations such as Fe(2+), Sr(2+), Ba(2+), Mn(2+) and Co(2+) but to a much less extent than Mg(2+).</text>
</comment>
<dbReference type="RefSeq" id="XP_020550091.1">
    <property type="nucleotide sequence ID" value="XM_020694432.1"/>
</dbReference>
<evidence type="ECO:0000313" key="15">
    <source>
        <dbReference type="RefSeq" id="XP_020550092.1"/>
    </source>
</evidence>
<dbReference type="RefSeq" id="XP_011080391.1">
    <property type="nucleotide sequence ID" value="XM_011082089.2"/>
</dbReference>
<comment type="similarity">
    <text evidence="2 9">Belongs to the NIPA (TC 2.A.7) family.</text>
</comment>